<keyword evidence="1" id="KW-0808">Transferase</keyword>
<evidence type="ECO:0000313" key="4">
    <source>
        <dbReference type="Proteomes" id="UP001606099"/>
    </source>
</evidence>
<proteinExistence type="predicted"/>
<feature type="domain" description="PTS EIIA type-4" evidence="2">
    <location>
        <begin position="1"/>
        <end position="124"/>
    </location>
</feature>
<name>A0ABW7FUP8_9BURK</name>
<sequence length="135" mass="14401">MSGLLLLCHAPMATALKSVAQHTYPECTLDLMALDVLPQQDVHEVAAAAAALMASVPQDEWLVLCDVFGATPCNAALQLATQTHPRVRVLSGVNVPMLWRTLCYRGLSLDELWTRASEGGHRGIDAAQAASPSLP</sequence>
<dbReference type="InterPro" id="IPR051471">
    <property type="entry name" value="Bacterial_PTS_sugar_comp"/>
</dbReference>
<accession>A0ABW7FUP8</accession>
<evidence type="ECO:0000259" key="2">
    <source>
        <dbReference type="PROSITE" id="PS51096"/>
    </source>
</evidence>
<evidence type="ECO:0000256" key="1">
    <source>
        <dbReference type="ARBA" id="ARBA00022679"/>
    </source>
</evidence>
<keyword evidence="3" id="KW-0813">Transport</keyword>
<dbReference type="PROSITE" id="PS51096">
    <property type="entry name" value="PTS_EIIA_TYPE_4"/>
    <property type="match status" value="1"/>
</dbReference>
<dbReference type="RefSeq" id="WP_394459965.1">
    <property type="nucleotide sequence ID" value="NZ_JBIGHZ010000002.1"/>
</dbReference>
<gene>
    <name evidence="3" type="ORF">ACG0Z6_07290</name>
</gene>
<dbReference type="Pfam" id="PF03610">
    <property type="entry name" value="EIIA-man"/>
    <property type="match status" value="1"/>
</dbReference>
<dbReference type="PANTHER" id="PTHR33799:SF1">
    <property type="entry name" value="PTS SYSTEM MANNOSE-SPECIFIC EIIAB COMPONENT-RELATED"/>
    <property type="match status" value="1"/>
</dbReference>
<evidence type="ECO:0000313" key="3">
    <source>
        <dbReference type="EMBL" id="MFG6448052.1"/>
    </source>
</evidence>
<organism evidence="3 4">
    <name type="scientific">Roseateles rivi</name>
    <dbReference type="NCBI Taxonomy" id="3299028"/>
    <lineage>
        <taxon>Bacteria</taxon>
        <taxon>Pseudomonadati</taxon>
        <taxon>Pseudomonadota</taxon>
        <taxon>Betaproteobacteria</taxon>
        <taxon>Burkholderiales</taxon>
        <taxon>Sphaerotilaceae</taxon>
        <taxon>Roseateles</taxon>
    </lineage>
</organism>
<dbReference type="PANTHER" id="PTHR33799">
    <property type="entry name" value="PTS PERMEASE-RELATED-RELATED"/>
    <property type="match status" value="1"/>
</dbReference>
<dbReference type="SUPFAM" id="SSF53062">
    <property type="entry name" value="PTS system fructose IIA component-like"/>
    <property type="match status" value="1"/>
</dbReference>
<dbReference type="InterPro" id="IPR036662">
    <property type="entry name" value="PTS_EIIA_man-typ_sf"/>
</dbReference>
<dbReference type="Proteomes" id="UP001606099">
    <property type="component" value="Unassembled WGS sequence"/>
</dbReference>
<reference evidence="3 4" key="1">
    <citation type="submission" date="2024-08" db="EMBL/GenBank/DDBJ databases">
        <authorList>
            <person name="Lu H."/>
        </authorList>
    </citation>
    <scope>NUCLEOTIDE SEQUENCE [LARGE SCALE GENOMIC DNA]</scope>
    <source>
        <strain evidence="3 4">BYS180W</strain>
    </source>
</reference>
<dbReference type="EMBL" id="JBIGHZ010000002">
    <property type="protein sequence ID" value="MFG6448052.1"/>
    <property type="molecule type" value="Genomic_DNA"/>
</dbReference>
<protein>
    <submittedName>
        <fullName evidence="3">PTS sugar transporter subunit IIA</fullName>
    </submittedName>
</protein>
<keyword evidence="3" id="KW-0762">Sugar transport</keyword>
<dbReference type="InterPro" id="IPR004701">
    <property type="entry name" value="PTS_EIIA_man-typ"/>
</dbReference>
<dbReference type="Gene3D" id="3.40.50.510">
    <property type="entry name" value="Phosphotransferase system, mannose-type IIA component"/>
    <property type="match status" value="1"/>
</dbReference>
<comment type="caution">
    <text evidence="3">The sequence shown here is derived from an EMBL/GenBank/DDBJ whole genome shotgun (WGS) entry which is preliminary data.</text>
</comment>
<keyword evidence="4" id="KW-1185">Reference proteome</keyword>